<gene>
    <name evidence="6" type="ORF">SAMN04488597_10567</name>
    <name evidence="7" type="ORF">SAMN04515654_10388</name>
</gene>
<reference evidence="7 8" key="2">
    <citation type="submission" date="2016-10" db="EMBL/GenBank/DDBJ databases">
        <authorList>
            <person name="de Groot N.N."/>
        </authorList>
    </citation>
    <scope>NUCLEOTIDE SEQUENCE [LARGE SCALE GENOMIC DNA]</scope>
    <source>
        <strain evidence="7 8">WG7</strain>
    </source>
</reference>
<dbReference type="Gene3D" id="3.20.20.70">
    <property type="entry name" value="Aldolase class I"/>
    <property type="match status" value="1"/>
</dbReference>
<evidence type="ECO:0000256" key="5">
    <source>
        <dbReference type="ARBA" id="ARBA00023002"/>
    </source>
</evidence>
<comment type="function">
    <text evidence="1">Nitronate monooxygenase that uses molecular oxygen to catalyze the oxidative denitrification of alkyl nitronates. Acts on propionate 3-nitronate (P3N), the presumed physiological substrate. Probably functions in the detoxification of P3N, a metabolic poison produced by plants and fungi as a defense mechanism.</text>
</comment>
<sequence length="313" mass="33662">METKLTKLLEIEYPIIQGAMAWVSDGQLAAGVSKAGGAGTIAASGRSVEWVKDQIRFVKERTDKPFGVNVMLMADNHEEIIDLVCSEKLDYVTLGAGNPIPYLEKLHRAGIKAIPVVPNTKLAKRVEDNGADALVIEGMEAGGHIGKLTTMALMTQVIPQIDIPVIAAGGFVDKRGLAAALAMGAAGIQMGTRFYASRECTAKLAVKEKIIESIDTDTVVTGRTSSHSVRGIRNKMSDKYLKLEREGATKKELNELAMGSSRAAPQEGDIDWGFIQAGQSLGEIKNILSCKSIIQEIVEGSQEIISDIHNKFV</sequence>
<dbReference type="RefSeq" id="WP_073157100.1">
    <property type="nucleotide sequence ID" value="NZ_FMYT01000005.1"/>
</dbReference>
<evidence type="ECO:0000256" key="3">
    <source>
        <dbReference type="ARBA" id="ARBA00022630"/>
    </source>
</evidence>
<accession>A0A1G6L0F6</accession>
<evidence type="ECO:0000256" key="1">
    <source>
        <dbReference type="ARBA" id="ARBA00003535"/>
    </source>
</evidence>
<dbReference type="PANTHER" id="PTHR32332:SF20">
    <property type="entry name" value="2-NITROPROPANE DIOXYGENASE-LIKE PROTEIN"/>
    <property type="match status" value="1"/>
</dbReference>
<keyword evidence="5" id="KW-0560">Oxidoreductase</keyword>
<keyword evidence="4" id="KW-0288">FMN</keyword>
<dbReference type="PANTHER" id="PTHR32332">
    <property type="entry name" value="2-NITROPROPANE DIOXYGENASE"/>
    <property type="match status" value="1"/>
</dbReference>
<dbReference type="Proteomes" id="UP000198945">
    <property type="component" value="Unassembled WGS sequence"/>
</dbReference>
<protein>
    <recommendedName>
        <fullName evidence="2">Probable nitronate monooxygenase</fullName>
    </recommendedName>
</protein>
<proteinExistence type="predicted"/>
<dbReference type="EMBL" id="FMYT01000005">
    <property type="protein sequence ID" value="SDC36673.1"/>
    <property type="molecule type" value="Genomic_DNA"/>
</dbReference>
<dbReference type="AlphaFoldDB" id="A0A1G6L0F6"/>
<dbReference type="Proteomes" id="UP000324896">
    <property type="component" value="Unassembled WGS sequence"/>
</dbReference>
<dbReference type="STRING" id="54121.SAMN04515653_101155"/>
<evidence type="ECO:0000313" key="8">
    <source>
        <dbReference type="Proteomes" id="UP000198945"/>
    </source>
</evidence>
<evidence type="ECO:0000256" key="4">
    <source>
        <dbReference type="ARBA" id="ARBA00022643"/>
    </source>
</evidence>
<evidence type="ECO:0000313" key="7">
    <source>
        <dbReference type="EMBL" id="SDI22760.1"/>
    </source>
</evidence>
<dbReference type="GO" id="GO:0018580">
    <property type="term" value="F:nitronate monooxygenase activity"/>
    <property type="evidence" value="ECO:0007669"/>
    <property type="project" value="InterPro"/>
</dbReference>
<dbReference type="OrthoDB" id="9778912at2"/>
<dbReference type="CDD" id="cd04730">
    <property type="entry name" value="NPD_like"/>
    <property type="match status" value="1"/>
</dbReference>
<dbReference type="InterPro" id="IPR004136">
    <property type="entry name" value="NMO"/>
</dbReference>
<reference evidence="6 9" key="1">
    <citation type="submission" date="2016-10" db="EMBL/GenBank/DDBJ databases">
        <authorList>
            <person name="Varghese N."/>
            <person name="Submissions S."/>
        </authorList>
    </citation>
    <scope>NUCLEOTIDE SEQUENCE [LARGE SCALE GENOMIC DNA]</scope>
    <source>
        <strain evidence="6 9">WG10</strain>
    </source>
</reference>
<dbReference type="SUPFAM" id="SSF51412">
    <property type="entry name" value="Inosine monophosphate dehydrogenase (IMPDH)"/>
    <property type="match status" value="1"/>
</dbReference>
<dbReference type="EMBL" id="FNEH01000003">
    <property type="protein sequence ID" value="SDI22760.1"/>
    <property type="molecule type" value="Genomic_DNA"/>
</dbReference>
<dbReference type="InterPro" id="IPR013785">
    <property type="entry name" value="Aldolase_TIM"/>
</dbReference>
<evidence type="ECO:0000313" key="6">
    <source>
        <dbReference type="EMBL" id="SDC36673.1"/>
    </source>
</evidence>
<name>A0A1G6L0F6_9FIRM</name>
<organism evidence="6 9">
    <name type="scientific">Halanaerobium congolense</name>
    <dbReference type="NCBI Taxonomy" id="54121"/>
    <lineage>
        <taxon>Bacteria</taxon>
        <taxon>Bacillati</taxon>
        <taxon>Bacillota</taxon>
        <taxon>Clostridia</taxon>
        <taxon>Halanaerobiales</taxon>
        <taxon>Halanaerobiaceae</taxon>
        <taxon>Halanaerobium</taxon>
    </lineage>
</organism>
<dbReference type="Pfam" id="PF03060">
    <property type="entry name" value="NMO"/>
    <property type="match status" value="1"/>
</dbReference>
<evidence type="ECO:0000313" key="9">
    <source>
        <dbReference type="Proteomes" id="UP000324896"/>
    </source>
</evidence>
<evidence type="ECO:0000256" key="2">
    <source>
        <dbReference type="ARBA" id="ARBA00013457"/>
    </source>
</evidence>
<keyword evidence="3" id="KW-0285">Flavoprotein</keyword>